<protein>
    <submittedName>
        <fullName evidence="1">Uncharacterized protein</fullName>
    </submittedName>
</protein>
<gene>
    <name evidence="1" type="ORF">HMPREF1978_01209</name>
</gene>
<reference evidence="1 2" key="1">
    <citation type="submission" date="2013-08" db="EMBL/GenBank/DDBJ databases">
        <authorList>
            <person name="Weinstock G."/>
            <person name="Sodergren E."/>
            <person name="Wylie T."/>
            <person name="Fulton L."/>
            <person name="Fulton R."/>
            <person name="Fronick C."/>
            <person name="O'Laughlin M."/>
            <person name="Godfrey J."/>
            <person name="Miner T."/>
            <person name="Herter B."/>
            <person name="Appelbaum E."/>
            <person name="Cordes M."/>
            <person name="Lek S."/>
            <person name="Wollam A."/>
            <person name="Pepin K.H."/>
            <person name="Palsikar V.B."/>
            <person name="Mitreva M."/>
            <person name="Wilson R.K."/>
        </authorList>
    </citation>
    <scope>NUCLEOTIDE SEQUENCE [LARGE SCALE GENOMIC DNA]</scope>
    <source>
        <strain evidence="1 2">F0530</strain>
    </source>
</reference>
<proteinExistence type="predicted"/>
<dbReference type="AlphaFoldDB" id="U1PZ48"/>
<sequence>MTITLLILRLINPCRGALSECRFGATVSDCGESITSRSKSVSELAKTLTFLKARSGSLNLGLAKHPKDTALSLKTRQRLELVCSKRYLKSD</sequence>
<evidence type="ECO:0000313" key="2">
    <source>
        <dbReference type="Proteomes" id="UP000016481"/>
    </source>
</evidence>
<dbReference type="Proteomes" id="UP000016481">
    <property type="component" value="Unassembled WGS sequence"/>
</dbReference>
<organism evidence="1 2">
    <name type="scientific">Actinomyces graevenitzii F0530</name>
    <dbReference type="NCBI Taxonomy" id="1321817"/>
    <lineage>
        <taxon>Bacteria</taxon>
        <taxon>Bacillati</taxon>
        <taxon>Actinomycetota</taxon>
        <taxon>Actinomycetes</taxon>
        <taxon>Actinomycetales</taxon>
        <taxon>Actinomycetaceae</taxon>
        <taxon>Actinomyces</taxon>
    </lineage>
</organism>
<accession>U1PZ48</accession>
<comment type="caution">
    <text evidence="1">The sequence shown here is derived from an EMBL/GenBank/DDBJ whole genome shotgun (WGS) entry which is preliminary data.</text>
</comment>
<dbReference type="EMBL" id="AWSC01000046">
    <property type="protein sequence ID" value="ERH15309.1"/>
    <property type="molecule type" value="Genomic_DNA"/>
</dbReference>
<dbReference type="HOGENOM" id="CLU_2420372_0_0_11"/>
<evidence type="ECO:0000313" key="1">
    <source>
        <dbReference type="EMBL" id="ERH15309.1"/>
    </source>
</evidence>
<name>U1PZ48_9ACTO</name>